<dbReference type="Proteomes" id="UP000001819">
    <property type="component" value="Chromosome 4"/>
</dbReference>
<dbReference type="ExpressionAtlas" id="A0A6I8UJ94">
    <property type="expression patterns" value="baseline"/>
</dbReference>
<name>A0A6I8UJ94_DROPS</name>
<organism evidence="3 4">
    <name type="scientific">Drosophila pseudoobscura pseudoobscura</name>
    <name type="common">Fruit fly</name>
    <dbReference type="NCBI Taxonomy" id="46245"/>
    <lineage>
        <taxon>Eukaryota</taxon>
        <taxon>Metazoa</taxon>
        <taxon>Ecdysozoa</taxon>
        <taxon>Arthropoda</taxon>
        <taxon>Hexapoda</taxon>
        <taxon>Insecta</taxon>
        <taxon>Pterygota</taxon>
        <taxon>Neoptera</taxon>
        <taxon>Endopterygota</taxon>
        <taxon>Diptera</taxon>
        <taxon>Brachycera</taxon>
        <taxon>Muscomorpha</taxon>
        <taxon>Ephydroidea</taxon>
        <taxon>Drosophilidae</taxon>
        <taxon>Drosophila</taxon>
        <taxon>Sophophora</taxon>
    </lineage>
</organism>
<proteinExistence type="predicted"/>
<feature type="compositionally biased region" description="Polar residues" evidence="1">
    <location>
        <begin position="328"/>
        <end position="339"/>
    </location>
</feature>
<evidence type="ECO:0000256" key="2">
    <source>
        <dbReference type="SAM" id="SignalP"/>
    </source>
</evidence>
<reference evidence="4" key="1">
    <citation type="submission" date="2025-08" db="UniProtKB">
        <authorList>
            <consortium name="RefSeq"/>
        </authorList>
    </citation>
    <scope>IDENTIFICATION</scope>
    <source>
        <strain evidence="4">MV-25-SWS-2005</strain>
        <tissue evidence="4">Whole body</tissue>
    </source>
</reference>
<dbReference type="KEGG" id="dpo:4816536"/>
<feature type="compositionally biased region" description="Basic and acidic residues" evidence="1">
    <location>
        <begin position="351"/>
        <end position="364"/>
    </location>
</feature>
<accession>A0A6I8UJ94</accession>
<keyword evidence="3" id="KW-1185">Reference proteome</keyword>
<feature type="region of interest" description="Disordered" evidence="1">
    <location>
        <begin position="258"/>
        <end position="339"/>
    </location>
</feature>
<protein>
    <submittedName>
        <fullName evidence="4">Uncharacterized protein</fullName>
    </submittedName>
</protein>
<gene>
    <name evidence="4" type="primary">LOC4816536</name>
</gene>
<evidence type="ECO:0000256" key="1">
    <source>
        <dbReference type="SAM" id="MobiDB-lite"/>
    </source>
</evidence>
<feature type="signal peptide" evidence="2">
    <location>
        <begin position="1"/>
        <end position="18"/>
    </location>
</feature>
<evidence type="ECO:0000313" key="4">
    <source>
        <dbReference type="RefSeq" id="XP_001356259.3"/>
    </source>
</evidence>
<feature type="compositionally biased region" description="Low complexity" evidence="1">
    <location>
        <begin position="461"/>
        <end position="474"/>
    </location>
</feature>
<dbReference type="InParanoid" id="A0A6I8UJ94"/>
<evidence type="ECO:0000313" key="3">
    <source>
        <dbReference type="Proteomes" id="UP000001819"/>
    </source>
</evidence>
<dbReference type="FunCoup" id="A0A6I8UJ94">
    <property type="interactions" value="54"/>
</dbReference>
<feature type="compositionally biased region" description="Pro residues" evidence="1">
    <location>
        <begin position="433"/>
        <end position="443"/>
    </location>
</feature>
<dbReference type="AlphaFoldDB" id="A0A6I8UJ94"/>
<dbReference type="RefSeq" id="XP_001356259.3">
    <property type="nucleotide sequence ID" value="XM_001356223.4"/>
</dbReference>
<feature type="chain" id="PRO_5026142992" evidence="2">
    <location>
        <begin position="19"/>
        <end position="504"/>
    </location>
</feature>
<feature type="region of interest" description="Disordered" evidence="1">
    <location>
        <begin position="351"/>
        <end position="504"/>
    </location>
</feature>
<keyword evidence="2" id="KW-0732">Signal</keyword>
<feature type="compositionally biased region" description="Polar residues" evidence="1">
    <location>
        <begin position="393"/>
        <end position="406"/>
    </location>
</feature>
<sequence length="504" mass="56143">MNILLSLLFLGCICSCLGDDEHITELLTKNTEELSETNALLTSIDTVGKRIEANLKEQREALQVIGLVEQLLAKQNNFLEAQAEALLETFANTSRQGHEYAKKTARELHDLALLQEGTKHLILHLEAKLDAYQKHLIQSARGIDRSIDGLTKLVTRTVLPQLNGLQCSFDSLETSQINIEVELKSLSGVKELSEDSNHKLGILDHQLKHLNRTQENRLEGLTSAVRHLRPLNTRQIEGALRELIISQKRIELDLEECGKHSHNPHHIPPPKSDSQSYAPTPPQHSHHAPQPESHSQSYVAPAPHHPHHGSQQESHLHSYGIAAPQPHHPNQQSYQQTRSKPVDLVQMWSIKDPENPGEHSENHRVSAYAESPEPRAEHASSSNPRHYEKSESHQNTGAASSHSVSWQHPLPWEEVSPYHSAPNPSQPWKPASPHQPLPRPQPKQKPCEKGHSAGYASSPASPQSYKPQKGSKSGSGSGSVHKHIAQPGDSFRIWYGDDSIKDAY</sequence>